<dbReference type="EMBL" id="GBRH01245006">
    <property type="protein sequence ID" value="JAD52889.1"/>
    <property type="molecule type" value="Transcribed_RNA"/>
</dbReference>
<evidence type="ECO:0000313" key="1">
    <source>
        <dbReference type="EMBL" id="JAD52889.1"/>
    </source>
</evidence>
<proteinExistence type="predicted"/>
<name>A0A0A9AME1_ARUDO</name>
<reference evidence="1" key="2">
    <citation type="journal article" date="2015" name="Data Brief">
        <title>Shoot transcriptome of the giant reed, Arundo donax.</title>
        <authorList>
            <person name="Barrero R.A."/>
            <person name="Guerrero F.D."/>
            <person name="Moolhuijzen P."/>
            <person name="Goolsby J.A."/>
            <person name="Tidwell J."/>
            <person name="Bellgard S.E."/>
            <person name="Bellgard M.I."/>
        </authorList>
    </citation>
    <scope>NUCLEOTIDE SEQUENCE</scope>
    <source>
        <tissue evidence="1">Shoot tissue taken approximately 20 cm above the soil surface</tissue>
    </source>
</reference>
<organism evidence="1">
    <name type="scientific">Arundo donax</name>
    <name type="common">Giant reed</name>
    <name type="synonym">Donax arundinaceus</name>
    <dbReference type="NCBI Taxonomy" id="35708"/>
    <lineage>
        <taxon>Eukaryota</taxon>
        <taxon>Viridiplantae</taxon>
        <taxon>Streptophyta</taxon>
        <taxon>Embryophyta</taxon>
        <taxon>Tracheophyta</taxon>
        <taxon>Spermatophyta</taxon>
        <taxon>Magnoliopsida</taxon>
        <taxon>Liliopsida</taxon>
        <taxon>Poales</taxon>
        <taxon>Poaceae</taxon>
        <taxon>PACMAD clade</taxon>
        <taxon>Arundinoideae</taxon>
        <taxon>Arundineae</taxon>
        <taxon>Arundo</taxon>
    </lineage>
</organism>
<sequence length="28" mass="3066">MHLDINIPCVVLDRPLTAFITGKSVPKS</sequence>
<dbReference type="AlphaFoldDB" id="A0A0A9AME1"/>
<accession>A0A0A9AME1</accession>
<protein>
    <submittedName>
        <fullName evidence="1">RHD3</fullName>
    </submittedName>
</protein>
<reference evidence="1" key="1">
    <citation type="submission" date="2014-09" db="EMBL/GenBank/DDBJ databases">
        <authorList>
            <person name="Magalhaes I.L.F."/>
            <person name="Oliveira U."/>
            <person name="Santos F.R."/>
            <person name="Vidigal T.H.D.A."/>
            <person name="Brescovit A.D."/>
            <person name="Santos A.J."/>
        </authorList>
    </citation>
    <scope>NUCLEOTIDE SEQUENCE</scope>
    <source>
        <tissue evidence="1">Shoot tissue taken approximately 20 cm above the soil surface</tissue>
    </source>
</reference>